<feature type="signal peptide" evidence="1">
    <location>
        <begin position="1"/>
        <end position="20"/>
    </location>
</feature>
<name>A0A2J6S8I7_HYAVF</name>
<dbReference type="EMBL" id="KZ613938">
    <property type="protein sequence ID" value="PMD47083.1"/>
    <property type="molecule type" value="Genomic_DNA"/>
</dbReference>
<evidence type="ECO:0000313" key="5">
    <source>
        <dbReference type="Proteomes" id="UP000235786"/>
    </source>
</evidence>
<dbReference type="PANTHER" id="PTHR22935">
    <property type="entry name" value="PENICILLIN-BINDING PROTEIN"/>
    <property type="match status" value="1"/>
</dbReference>
<evidence type="ECO:0000259" key="2">
    <source>
        <dbReference type="Pfam" id="PF00144"/>
    </source>
</evidence>
<dbReference type="OrthoDB" id="10250282at2759"/>
<dbReference type="SUPFAM" id="SSF56601">
    <property type="entry name" value="beta-lactamase/transpeptidase-like"/>
    <property type="match status" value="1"/>
</dbReference>
<organism evidence="4 5">
    <name type="scientific">Hyaloscypha variabilis (strain UAMH 11265 / GT02V1 / F)</name>
    <name type="common">Meliniomyces variabilis</name>
    <dbReference type="NCBI Taxonomy" id="1149755"/>
    <lineage>
        <taxon>Eukaryota</taxon>
        <taxon>Fungi</taxon>
        <taxon>Dikarya</taxon>
        <taxon>Ascomycota</taxon>
        <taxon>Pezizomycotina</taxon>
        <taxon>Leotiomycetes</taxon>
        <taxon>Helotiales</taxon>
        <taxon>Hyaloscyphaceae</taxon>
        <taxon>Hyaloscypha</taxon>
        <taxon>Hyaloscypha variabilis</taxon>
    </lineage>
</organism>
<dbReference type="PANTHER" id="PTHR22935:SF97">
    <property type="entry name" value="BETA-LACTAMASE-RELATED DOMAIN-CONTAINING PROTEIN"/>
    <property type="match status" value="1"/>
</dbReference>
<reference evidence="4 5" key="1">
    <citation type="submission" date="2016-04" db="EMBL/GenBank/DDBJ databases">
        <title>A degradative enzymes factory behind the ericoid mycorrhizal symbiosis.</title>
        <authorList>
            <consortium name="DOE Joint Genome Institute"/>
            <person name="Martino E."/>
            <person name="Morin E."/>
            <person name="Grelet G."/>
            <person name="Kuo A."/>
            <person name="Kohler A."/>
            <person name="Daghino S."/>
            <person name="Barry K."/>
            <person name="Choi C."/>
            <person name="Cichocki N."/>
            <person name="Clum A."/>
            <person name="Copeland A."/>
            <person name="Hainaut M."/>
            <person name="Haridas S."/>
            <person name="Labutti K."/>
            <person name="Lindquist E."/>
            <person name="Lipzen A."/>
            <person name="Khouja H.-R."/>
            <person name="Murat C."/>
            <person name="Ohm R."/>
            <person name="Olson A."/>
            <person name="Spatafora J."/>
            <person name="Veneault-Fourrey C."/>
            <person name="Henrissat B."/>
            <person name="Grigoriev I."/>
            <person name="Martin F."/>
            <person name="Perotto S."/>
        </authorList>
    </citation>
    <scope>NUCLEOTIDE SEQUENCE [LARGE SCALE GENOMIC DNA]</scope>
    <source>
        <strain evidence="4 5">F</strain>
    </source>
</reference>
<evidence type="ECO:0000313" key="4">
    <source>
        <dbReference type="EMBL" id="PMD47083.1"/>
    </source>
</evidence>
<dbReference type="Gene3D" id="3.40.710.10">
    <property type="entry name" value="DD-peptidase/beta-lactamase superfamily"/>
    <property type="match status" value="1"/>
</dbReference>
<dbReference type="InterPro" id="IPR001466">
    <property type="entry name" value="Beta-lactam-related"/>
</dbReference>
<dbReference type="STRING" id="1149755.A0A2J6S8I7"/>
<feature type="domain" description="Beta-lactamase-related" evidence="2">
    <location>
        <begin position="103"/>
        <end position="427"/>
    </location>
</feature>
<dbReference type="Pfam" id="PF00144">
    <property type="entry name" value="Beta-lactamase"/>
    <property type="match status" value="1"/>
</dbReference>
<dbReference type="AlphaFoldDB" id="A0A2J6S8I7"/>
<gene>
    <name evidence="4" type="ORF">L207DRAFT_478009</name>
</gene>
<dbReference type="InterPro" id="IPR051478">
    <property type="entry name" value="Beta-lactamase-like_AB/R"/>
</dbReference>
<feature type="domain" description="Beta-lactamase-like ARB-00930-like C-terminal" evidence="3">
    <location>
        <begin position="452"/>
        <end position="593"/>
    </location>
</feature>
<evidence type="ECO:0000256" key="1">
    <source>
        <dbReference type="SAM" id="SignalP"/>
    </source>
</evidence>
<evidence type="ECO:0000259" key="3">
    <source>
        <dbReference type="Pfam" id="PF26335"/>
    </source>
</evidence>
<feature type="chain" id="PRO_5014458462" evidence="1">
    <location>
        <begin position="21"/>
        <end position="595"/>
    </location>
</feature>
<accession>A0A2J6S8I7</accession>
<dbReference type="Pfam" id="PF26335">
    <property type="entry name" value="ARB_00930_C"/>
    <property type="match status" value="1"/>
</dbReference>
<dbReference type="InterPro" id="IPR012338">
    <property type="entry name" value="Beta-lactam/transpept-like"/>
</dbReference>
<proteinExistence type="predicted"/>
<keyword evidence="1" id="KW-0732">Signal</keyword>
<protein>
    <submittedName>
        <fullName evidence="4">Beta-lactamase/transpeptidase-like protein</fullName>
    </submittedName>
</protein>
<sequence length="595" mass="63634">MRPPTVPLLLIVHLSSRAAADFSGPSYPAPVDLSSNQSLVAASWTNITSTLEIYTNDGNLSTFGTASQIKNLTFSLGMFSLNDPKATELQFHYTSPEIANSSNGTRKVDEDSIYRIASLTKAFTILTGLINLNDTDWDRPLTDIFPALAGFAEKEPGEGNPVYVIPWDKVTPSALAAQISGVTRDILPFNVNDIALAIVPSVFEPGLGLPPVNSSDPRVVTPCVLTLLVNGTVCSTVPYLESASLQAPAFEPWTTPAYANNGFVLLGRAISAITSKSMEQLYQDSIFGPLGMASSNSSTPPESEWYRAVIPGAVTNFALDAGVLVSTGGLLSTTRDIATFGISILNSTLLSPDQTRKWLKPVSHTARLQYSVGRPWEIIRYTHASGHITDMYTKLGDSGTYSSWMVLLPDYKAGFSILSAGTMDNRFEVLAAIMELVADSILPALEAKAGIEAEQYLGGTYTSTIPGLNSSLTLTHDQTETASPGLVVESWISNGTDMLTRLEPAVGPPPWRLLPSISDARNEKAAFWLVSALDAPSPEPPLGLFSGFENQDWLNVDSLAYGDVGVGSFVFDLGTDGKAQAVTIPAARITLESAR</sequence>
<keyword evidence="5" id="KW-1185">Reference proteome</keyword>
<dbReference type="Proteomes" id="UP000235786">
    <property type="component" value="Unassembled WGS sequence"/>
</dbReference>
<dbReference type="InterPro" id="IPR058664">
    <property type="entry name" value="ARB_00930-like_C"/>
</dbReference>